<dbReference type="CDD" id="cd13130">
    <property type="entry name" value="MATE_rft1"/>
    <property type="match status" value="1"/>
</dbReference>
<dbReference type="GO" id="GO:0034203">
    <property type="term" value="P:glycolipid translocation"/>
    <property type="evidence" value="ECO:0007669"/>
    <property type="project" value="TreeGrafter"/>
</dbReference>
<comment type="similarity">
    <text evidence="3 9">Belongs to the RFT1 family.</text>
</comment>
<keyword evidence="4 9" id="KW-0812">Transmembrane</keyword>
<keyword evidence="6 9" id="KW-1133">Transmembrane helix</keyword>
<accession>A0A9Q0JU86</accession>
<dbReference type="Proteomes" id="UP001141806">
    <property type="component" value="Unassembled WGS sequence"/>
</dbReference>
<comment type="subcellular location">
    <subcellularLocation>
        <location evidence="1 9">Endoplasmic reticulum membrane</location>
        <topology evidence="1 9">Multi-pass membrane protein</topology>
    </subcellularLocation>
</comment>
<keyword evidence="7 9" id="KW-0472">Membrane</keyword>
<dbReference type="PANTHER" id="PTHR13117">
    <property type="entry name" value="ENDOPLASMIC RETICULUM MULTISPAN TRANSMEMBRANE PROTEIN-RELATED"/>
    <property type="match status" value="1"/>
</dbReference>
<feature type="transmembrane region" description="Helical" evidence="9">
    <location>
        <begin position="330"/>
        <end position="354"/>
    </location>
</feature>
<dbReference type="PANTHER" id="PTHR13117:SF5">
    <property type="entry name" value="PROTEIN RFT1 HOMOLOG"/>
    <property type="match status" value="1"/>
</dbReference>
<evidence type="ECO:0000256" key="8">
    <source>
        <dbReference type="ARBA" id="ARBA00045912"/>
    </source>
</evidence>
<evidence type="ECO:0000256" key="5">
    <source>
        <dbReference type="ARBA" id="ARBA00022824"/>
    </source>
</evidence>
<organism evidence="10 11">
    <name type="scientific">Protea cynaroides</name>
    <dbReference type="NCBI Taxonomy" id="273540"/>
    <lineage>
        <taxon>Eukaryota</taxon>
        <taxon>Viridiplantae</taxon>
        <taxon>Streptophyta</taxon>
        <taxon>Embryophyta</taxon>
        <taxon>Tracheophyta</taxon>
        <taxon>Spermatophyta</taxon>
        <taxon>Magnoliopsida</taxon>
        <taxon>Proteales</taxon>
        <taxon>Proteaceae</taxon>
        <taxon>Protea</taxon>
    </lineage>
</organism>
<feature type="transmembrane region" description="Helical" evidence="9">
    <location>
        <begin position="366"/>
        <end position="391"/>
    </location>
</feature>
<dbReference type="GO" id="GO:0006488">
    <property type="term" value="P:dolichol-linked oligosaccharide biosynthetic process"/>
    <property type="evidence" value="ECO:0007669"/>
    <property type="project" value="InterPro"/>
</dbReference>
<dbReference type="InterPro" id="IPR007594">
    <property type="entry name" value="RFT1"/>
</dbReference>
<feature type="transmembrane region" description="Helical" evidence="9">
    <location>
        <begin position="135"/>
        <end position="154"/>
    </location>
</feature>
<feature type="transmembrane region" description="Helical" evidence="9">
    <location>
        <begin position="403"/>
        <end position="421"/>
    </location>
</feature>
<comment type="pathway">
    <text evidence="2">Protein modification; protein glycosylation.</text>
</comment>
<evidence type="ECO:0000313" key="11">
    <source>
        <dbReference type="Proteomes" id="UP001141806"/>
    </source>
</evidence>
<name>A0A9Q0JU86_9MAGN</name>
<feature type="transmembrane region" description="Helical" evidence="9">
    <location>
        <begin position="101"/>
        <end position="123"/>
    </location>
</feature>
<evidence type="ECO:0000256" key="1">
    <source>
        <dbReference type="ARBA" id="ARBA00004477"/>
    </source>
</evidence>
<dbReference type="Pfam" id="PF04506">
    <property type="entry name" value="Rft-1"/>
    <property type="match status" value="1"/>
</dbReference>
<evidence type="ECO:0000256" key="4">
    <source>
        <dbReference type="ARBA" id="ARBA00022692"/>
    </source>
</evidence>
<keyword evidence="11" id="KW-1185">Reference proteome</keyword>
<feature type="transmembrane region" description="Helical" evidence="9">
    <location>
        <begin position="489"/>
        <end position="511"/>
    </location>
</feature>
<dbReference type="EMBL" id="JAMYWD010000012">
    <property type="protein sequence ID" value="KAJ4952969.1"/>
    <property type="molecule type" value="Genomic_DNA"/>
</dbReference>
<evidence type="ECO:0000256" key="6">
    <source>
        <dbReference type="ARBA" id="ARBA00022989"/>
    </source>
</evidence>
<feature type="transmembrane region" description="Helical" evidence="9">
    <location>
        <begin position="456"/>
        <end position="477"/>
    </location>
</feature>
<evidence type="ECO:0000313" key="10">
    <source>
        <dbReference type="EMBL" id="KAJ4952969.1"/>
    </source>
</evidence>
<gene>
    <name evidence="10" type="ORF">NE237_029801</name>
</gene>
<evidence type="ECO:0000256" key="3">
    <source>
        <dbReference type="ARBA" id="ARBA00010288"/>
    </source>
</evidence>
<dbReference type="OrthoDB" id="9979195at2759"/>
<dbReference type="AlphaFoldDB" id="A0A9Q0JU86"/>
<dbReference type="GO" id="GO:0005789">
    <property type="term" value="C:endoplasmic reticulum membrane"/>
    <property type="evidence" value="ECO:0007669"/>
    <property type="project" value="UniProtKB-SubCell"/>
</dbReference>
<comment type="function">
    <text evidence="8 9">Intramembrane glycolipid transporter that operates in the biosynthetic pathway of dolichol-linked oligosaccharides, the glycan precursors employed in protein asparagine (N)-glycosylation. The sequential addition of sugars to dolichol pyrophosphate produces dolichol-linked oligosaccharides containing fourteen sugars, including two GlcNAcs, nine mannoses and three glucoses. Once assembled, the oligosaccharide is transferred from the lipid to nascent proteins by oligosaccharyltransferases. The assembly of dolichol-linked oligosaccharides begins on the cytosolic side of the endoplasmic reticulum membrane and finishes in its lumen. RFT1 could mediate the translocation of the cytosolically oriented intermediate DolPP-GlcNAc2Man5, produced by ALG11, into the ER lumen where dolichol-linked oligosaccharides assembly continues. However, the intramembrane lipid transporter activity could not be confirmed in vitro.</text>
</comment>
<feature type="transmembrane region" description="Helical" evidence="9">
    <location>
        <begin position="166"/>
        <end position="184"/>
    </location>
</feature>
<evidence type="ECO:0000256" key="9">
    <source>
        <dbReference type="RuleBase" id="RU365067"/>
    </source>
</evidence>
<evidence type="ECO:0000256" key="2">
    <source>
        <dbReference type="ARBA" id="ARBA00004922"/>
    </source>
</evidence>
<feature type="transmembrane region" description="Helical" evidence="9">
    <location>
        <begin position="427"/>
        <end position="449"/>
    </location>
</feature>
<evidence type="ECO:0000256" key="7">
    <source>
        <dbReference type="ARBA" id="ARBA00023136"/>
    </source>
</evidence>
<keyword evidence="5" id="KW-0256">Endoplasmic reticulum</keyword>
<sequence length="529" mass="60351">MSNESLRSSKPGDDDRTTLARTFKYLLATQFLSRGIPFLFNTWIVRHLTEEDYALYAVQFHLFVTSILFLSREGFRRACMRADIRGNDSENGVNAAKLLKVAWMTFPIGILFTFIACISIFWWQALNLSDSYGQAILIHGFACILELLAEPLYILSQNLLLLELRLMVETVATLLRCMTTYFLIVKQNTMEKVIVFGLSQTAYGACLFLGYWGYFFLTRMVRSFDLFPFRKGKMVDNDQQQLKHLCILFTGQSFWKLLLQEGEKMILVWLDTPYNQAVYGLVDKLGSLVVRLVFLPFEESSYATFARFASGQSPQRNVKLGSSLTDALKLVLLIGLVVMAFGPSYSYALIRILYGRKWSDGEAPTALRYYCLFVIVLAMNGTSEAFLHAVANENQLKRSNGSLLIFSGIYIVLNVLFIRSAGAVGLIAANLLNMIFRILYSAIFIMHYFQGSGSFAFNRCLPSGWTVLLLSGVATFISERMLLDQENFWPTMFIHFSVGLTCFSISTIVIYRRERPFINKIIRFRDHVE</sequence>
<feature type="transmembrane region" description="Helical" evidence="9">
    <location>
        <begin position="196"/>
        <end position="217"/>
    </location>
</feature>
<proteinExistence type="inferred from homology"/>
<protein>
    <recommendedName>
        <fullName evidence="9">Protein RFT1 homolog</fullName>
    </recommendedName>
</protein>
<comment type="caution">
    <text evidence="10">The sequence shown here is derived from an EMBL/GenBank/DDBJ whole genome shotgun (WGS) entry which is preliminary data.</text>
</comment>
<feature type="transmembrane region" description="Helical" evidence="9">
    <location>
        <begin position="53"/>
        <end position="71"/>
    </location>
</feature>
<reference evidence="10" key="1">
    <citation type="journal article" date="2023" name="Plant J.">
        <title>The genome of the king protea, Protea cynaroides.</title>
        <authorList>
            <person name="Chang J."/>
            <person name="Duong T.A."/>
            <person name="Schoeman C."/>
            <person name="Ma X."/>
            <person name="Roodt D."/>
            <person name="Barker N."/>
            <person name="Li Z."/>
            <person name="Van de Peer Y."/>
            <person name="Mizrachi E."/>
        </authorList>
    </citation>
    <scope>NUCLEOTIDE SEQUENCE</scope>
    <source>
        <tissue evidence="10">Young leaves</tissue>
    </source>
</reference>